<comment type="caution">
    <text evidence="1">The sequence shown here is derived from an EMBL/GenBank/DDBJ whole genome shotgun (WGS) entry which is preliminary data.</text>
</comment>
<evidence type="ECO:0000313" key="2">
    <source>
        <dbReference type="Proteomes" id="UP001464891"/>
    </source>
</evidence>
<dbReference type="RefSeq" id="WP_190441736.1">
    <property type="nucleotide sequence ID" value="NZ_JAMPKM010000008.1"/>
</dbReference>
<dbReference type="Proteomes" id="UP001464891">
    <property type="component" value="Unassembled WGS sequence"/>
</dbReference>
<keyword evidence="2" id="KW-1185">Reference proteome</keyword>
<proteinExistence type="predicted"/>
<gene>
    <name evidence="1" type="ORF">NC998_14595</name>
</gene>
<reference evidence="1 2" key="1">
    <citation type="submission" date="2022-04" db="EMBL/GenBank/DDBJ databases">
        <title>Positive selection, recombination, and allopatry shape intraspecific diversity of widespread and dominant cyanobacteria.</title>
        <authorList>
            <person name="Wei J."/>
            <person name="Shu W."/>
            <person name="Hu C."/>
        </authorList>
    </citation>
    <scope>NUCLEOTIDE SEQUENCE [LARGE SCALE GENOMIC DNA]</scope>
    <source>
        <strain evidence="1 2">GB2-A4</strain>
    </source>
</reference>
<sequence length="93" mass="10562">MLPLVLSHELVHPFKFWHHNEIREGMYSGNELYRLCTTYKAEDRQKAFGLAIGLSEHGAQVCITCMRNEYKVWVGLRNLPTAASASLEEAVIA</sequence>
<organism evidence="1 2">
    <name type="scientific">Trichocoleus desertorum GB2-A4</name>
    <dbReference type="NCBI Taxonomy" id="2933944"/>
    <lineage>
        <taxon>Bacteria</taxon>
        <taxon>Bacillati</taxon>
        <taxon>Cyanobacteriota</taxon>
        <taxon>Cyanophyceae</taxon>
        <taxon>Leptolyngbyales</taxon>
        <taxon>Trichocoleusaceae</taxon>
        <taxon>Trichocoleus</taxon>
    </lineage>
</organism>
<dbReference type="EMBL" id="JAMPKM010000008">
    <property type="protein sequence ID" value="MEP0818326.1"/>
    <property type="molecule type" value="Genomic_DNA"/>
</dbReference>
<evidence type="ECO:0000313" key="1">
    <source>
        <dbReference type="EMBL" id="MEP0818326.1"/>
    </source>
</evidence>
<protein>
    <submittedName>
        <fullName evidence="1">Uncharacterized protein</fullName>
    </submittedName>
</protein>
<accession>A0ABV0J963</accession>
<name>A0ABV0J963_9CYAN</name>